<dbReference type="SMART" id="SM00226">
    <property type="entry name" value="LMWPc"/>
    <property type="match status" value="1"/>
</dbReference>
<reference evidence="3" key="1">
    <citation type="submission" date="2022-01" db="EMBL/GenBank/DDBJ databases">
        <title>PSI-footprinting approach for the identification of protein synthesis inhibitor producers.</title>
        <authorList>
            <person name="Handel F."/>
            <person name="Kulik A."/>
            <person name="Wex K.W."/>
            <person name="Berscheid A."/>
            <person name="Saur J.S."/>
            <person name="Winkler A."/>
            <person name="Wibberg D."/>
            <person name="Kalinowski J."/>
            <person name="Broetz-Oesterhelt H."/>
            <person name="Mast Y."/>
        </authorList>
    </citation>
    <scope>NUCLEOTIDE SEQUENCE</scope>
    <source>
        <strain evidence="3">KNN 49.3e</strain>
    </source>
</reference>
<dbReference type="Pfam" id="PF01451">
    <property type="entry name" value="LMWPc"/>
    <property type="match status" value="1"/>
</dbReference>
<dbReference type="PANTHER" id="PTHR43428">
    <property type="entry name" value="ARSENATE REDUCTASE"/>
    <property type="match status" value="1"/>
</dbReference>
<evidence type="ECO:0000313" key="3">
    <source>
        <dbReference type="EMBL" id="UQS27917.1"/>
    </source>
</evidence>
<sequence length="116" mass="12675">MAAALLDHHASGKVAVRSAGSQPRDHIPRQIVDALAELGVPLTCAYPKPLTDEVVRAADIVVTMGCGDACPVYPGKRYLDWQIDDPVGKPIEEIRPIRDEIDRRVRDLLPELLGEA</sequence>
<dbReference type="Gene3D" id="3.40.50.2300">
    <property type="match status" value="1"/>
</dbReference>
<dbReference type="EMBL" id="CP091196">
    <property type="protein sequence ID" value="UQS27917.1"/>
    <property type="molecule type" value="Genomic_DNA"/>
</dbReference>
<gene>
    <name evidence="3" type="ORF">L1857_19350</name>
</gene>
<evidence type="ECO:0000313" key="4">
    <source>
        <dbReference type="Proteomes" id="UP000830158"/>
    </source>
</evidence>
<proteinExistence type="predicted"/>
<organism evidence="3 4">
    <name type="scientific">Amycolatopsis thermalba</name>
    <dbReference type="NCBI Taxonomy" id="944492"/>
    <lineage>
        <taxon>Bacteria</taxon>
        <taxon>Bacillati</taxon>
        <taxon>Actinomycetota</taxon>
        <taxon>Actinomycetes</taxon>
        <taxon>Pseudonocardiales</taxon>
        <taxon>Pseudonocardiaceae</taxon>
        <taxon>Amycolatopsis</taxon>
    </lineage>
</organism>
<dbReference type="SUPFAM" id="SSF52788">
    <property type="entry name" value="Phosphotyrosine protein phosphatases I"/>
    <property type="match status" value="1"/>
</dbReference>
<accession>A0ABY4P6R0</accession>
<dbReference type="InterPro" id="IPR023485">
    <property type="entry name" value="Ptyr_pPase"/>
</dbReference>
<protein>
    <submittedName>
        <fullName evidence="3">Arsenate reductase ArsC</fullName>
    </submittedName>
</protein>
<dbReference type="PANTHER" id="PTHR43428:SF1">
    <property type="entry name" value="ARSENATE REDUCTASE"/>
    <property type="match status" value="1"/>
</dbReference>
<dbReference type="Proteomes" id="UP000830158">
    <property type="component" value="Chromosome"/>
</dbReference>
<dbReference type="InterPro" id="IPR036196">
    <property type="entry name" value="Ptyr_pPase_sf"/>
</dbReference>
<name>A0ABY4P6R0_9PSEU</name>
<keyword evidence="1" id="KW-0059">Arsenical resistance</keyword>
<feature type="domain" description="Phosphotyrosine protein phosphatase I" evidence="2">
    <location>
        <begin position="1"/>
        <end position="111"/>
    </location>
</feature>
<evidence type="ECO:0000259" key="2">
    <source>
        <dbReference type="SMART" id="SM00226"/>
    </source>
</evidence>
<evidence type="ECO:0000256" key="1">
    <source>
        <dbReference type="ARBA" id="ARBA00022849"/>
    </source>
</evidence>
<keyword evidence="4" id="KW-1185">Reference proteome</keyword>